<dbReference type="Pfam" id="PF22803">
    <property type="entry name" value="GBD_Y3"/>
    <property type="match status" value="1"/>
</dbReference>
<sequence length="185" mass="21023">MHPFKLFTLLFAALVAASYSLPRSSSDLQLDSPATSPRDLSSPNEDEDFLDEYFADSPDEDPEELLDNDSSTNSTLIPTLSKRSCYFGGVGWGSNRNQALDFVDKACRNVFVGNYRGKTERNACYQLTWVKKVNFTVRRWHSSSRNLDFEYCKKNLRLEIKGCSTGGQSYRGNWRFRSDPNAGRC</sequence>
<comment type="caution">
    <text evidence="4">The sequence shown here is derived from an EMBL/GenBank/DDBJ whole genome shotgun (WGS) entry which is preliminary data.</text>
</comment>
<protein>
    <recommendedName>
        <fullName evidence="3">Glycan binding protein Y3-like domain-containing protein</fullName>
    </recommendedName>
</protein>
<reference evidence="4" key="1">
    <citation type="journal article" date="2021" name="Nat. Commun.">
        <title>Genetic determinants of endophytism in the Arabidopsis root mycobiome.</title>
        <authorList>
            <person name="Mesny F."/>
            <person name="Miyauchi S."/>
            <person name="Thiergart T."/>
            <person name="Pickel B."/>
            <person name="Atanasova L."/>
            <person name="Karlsson M."/>
            <person name="Huettel B."/>
            <person name="Barry K.W."/>
            <person name="Haridas S."/>
            <person name="Chen C."/>
            <person name="Bauer D."/>
            <person name="Andreopoulos W."/>
            <person name="Pangilinan J."/>
            <person name="LaButti K."/>
            <person name="Riley R."/>
            <person name="Lipzen A."/>
            <person name="Clum A."/>
            <person name="Drula E."/>
            <person name="Henrissat B."/>
            <person name="Kohler A."/>
            <person name="Grigoriev I.V."/>
            <person name="Martin F.M."/>
            <person name="Hacquard S."/>
        </authorList>
    </citation>
    <scope>NUCLEOTIDE SEQUENCE</scope>
    <source>
        <strain evidence="4">MPI-SDFR-AT-0117</strain>
    </source>
</reference>
<dbReference type="InterPro" id="IPR054443">
    <property type="entry name" value="Y3-like_dom"/>
</dbReference>
<feature type="signal peptide" evidence="2">
    <location>
        <begin position="1"/>
        <end position="20"/>
    </location>
</feature>
<feature type="domain" description="Glycan binding protein Y3-like" evidence="3">
    <location>
        <begin position="101"/>
        <end position="185"/>
    </location>
</feature>
<organism evidence="4 5">
    <name type="scientific">Plectosphaerella plurivora</name>
    <dbReference type="NCBI Taxonomy" id="936078"/>
    <lineage>
        <taxon>Eukaryota</taxon>
        <taxon>Fungi</taxon>
        <taxon>Dikarya</taxon>
        <taxon>Ascomycota</taxon>
        <taxon>Pezizomycotina</taxon>
        <taxon>Sordariomycetes</taxon>
        <taxon>Hypocreomycetidae</taxon>
        <taxon>Glomerellales</taxon>
        <taxon>Plectosphaerellaceae</taxon>
        <taxon>Plectosphaerella</taxon>
    </lineage>
</organism>
<evidence type="ECO:0000313" key="4">
    <source>
        <dbReference type="EMBL" id="KAH6686379.1"/>
    </source>
</evidence>
<keyword evidence="5" id="KW-1185">Reference proteome</keyword>
<keyword evidence="2" id="KW-0732">Signal</keyword>
<dbReference type="EMBL" id="JAGSXJ010000013">
    <property type="protein sequence ID" value="KAH6686379.1"/>
    <property type="molecule type" value="Genomic_DNA"/>
</dbReference>
<feature type="compositionally biased region" description="Polar residues" evidence="1">
    <location>
        <begin position="24"/>
        <end position="43"/>
    </location>
</feature>
<gene>
    <name evidence="4" type="ORF">F5X68DRAFT_262171</name>
</gene>
<name>A0A9P8VC42_9PEZI</name>
<dbReference type="AlphaFoldDB" id="A0A9P8VC42"/>
<evidence type="ECO:0000313" key="5">
    <source>
        <dbReference type="Proteomes" id="UP000770015"/>
    </source>
</evidence>
<feature type="chain" id="PRO_5040470605" description="Glycan binding protein Y3-like domain-containing protein" evidence="2">
    <location>
        <begin position="21"/>
        <end position="185"/>
    </location>
</feature>
<proteinExistence type="predicted"/>
<dbReference type="Proteomes" id="UP000770015">
    <property type="component" value="Unassembled WGS sequence"/>
</dbReference>
<dbReference type="OrthoDB" id="4296282at2759"/>
<evidence type="ECO:0000259" key="3">
    <source>
        <dbReference type="Pfam" id="PF22803"/>
    </source>
</evidence>
<accession>A0A9P8VC42</accession>
<feature type="region of interest" description="Disordered" evidence="1">
    <location>
        <begin position="24"/>
        <end position="46"/>
    </location>
</feature>
<evidence type="ECO:0000256" key="2">
    <source>
        <dbReference type="SAM" id="SignalP"/>
    </source>
</evidence>
<evidence type="ECO:0000256" key="1">
    <source>
        <dbReference type="SAM" id="MobiDB-lite"/>
    </source>
</evidence>